<dbReference type="AlphaFoldDB" id="A0A183HC52"/>
<dbReference type="WBParaSite" id="OFLC_0000506301-mRNA-1">
    <property type="protein sequence ID" value="OFLC_0000506301-mRNA-1"/>
    <property type="gene ID" value="OFLC_0000506301"/>
</dbReference>
<dbReference type="Proteomes" id="UP000267606">
    <property type="component" value="Unassembled WGS sequence"/>
</dbReference>
<gene>
    <name evidence="1" type="ORF">OFLC_LOCUS5064</name>
</gene>
<protein>
    <submittedName>
        <fullName evidence="1 3">Uncharacterized protein</fullName>
    </submittedName>
</protein>
<evidence type="ECO:0000313" key="3">
    <source>
        <dbReference type="WBParaSite" id="OFLC_0000506301-mRNA-1"/>
    </source>
</evidence>
<evidence type="ECO:0000313" key="2">
    <source>
        <dbReference type="Proteomes" id="UP000267606"/>
    </source>
</evidence>
<organism evidence="3">
    <name type="scientific">Onchocerca flexuosa</name>
    <dbReference type="NCBI Taxonomy" id="387005"/>
    <lineage>
        <taxon>Eukaryota</taxon>
        <taxon>Metazoa</taxon>
        <taxon>Ecdysozoa</taxon>
        <taxon>Nematoda</taxon>
        <taxon>Chromadorea</taxon>
        <taxon>Rhabditida</taxon>
        <taxon>Spirurina</taxon>
        <taxon>Spiruromorpha</taxon>
        <taxon>Filarioidea</taxon>
        <taxon>Onchocercidae</taxon>
        <taxon>Onchocerca</taxon>
    </lineage>
</organism>
<dbReference type="EMBL" id="UZAJ01004163">
    <property type="protein sequence ID" value="VDO41932.1"/>
    <property type="molecule type" value="Genomic_DNA"/>
</dbReference>
<reference evidence="3" key="1">
    <citation type="submission" date="2016-06" db="UniProtKB">
        <authorList>
            <consortium name="WormBaseParasite"/>
        </authorList>
    </citation>
    <scope>IDENTIFICATION</scope>
</reference>
<reference evidence="1 2" key="2">
    <citation type="submission" date="2018-11" db="EMBL/GenBank/DDBJ databases">
        <authorList>
            <consortium name="Pathogen Informatics"/>
        </authorList>
    </citation>
    <scope>NUCLEOTIDE SEQUENCE [LARGE SCALE GENOMIC DNA]</scope>
</reference>
<name>A0A183HC52_9BILA</name>
<sequence length="58" mass="6952">MQVKHEIKGDRRAVQYDVSELDLEGISFQSNDVKCVDWPYKYPEYYKANETTHNHDFL</sequence>
<evidence type="ECO:0000313" key="1">
    <source>
        <dbReference type="EMBL" id="VDO41932.1"/>
    </source>
</evidence>
<accession>A0A183HC52</accession>
<keyword evidence="2" id="KW-1185">Reference proteome</keyword>
<proteinExistence type="predicted"/>